<proteinExistence type="predicted"/>
<dbReference type="Pfam" id="PF00581">
    <property type="entry name" value="Rhodanese"/>
    <property type="match status" value="1"/>
</dbReference>
<organism evidence="1 2">
    <name type="scientific">Methylophaga nitratireducenticrescens</name>
    <dbReference type="NCBI Taxonomy" id="754476"/>
    <lineage>
        <taxon>Bacteria</taxon>
        <taxon>Pseudomonadati</taxon>
        <taxon>Pseudomonadota</taxon>
        <taxon>Gammaproteobacteria</taxon>
        <taxon>Thiotrichales</taxon>
        <taxon>Piscirickettsiaceae</taxon>
        <taxon>Methylophaga</taxon>
    </lineage>
</organism>
<reference evidence="1 2" key="1">
    <citation type="journal article" date="2012" name="J. Bacteriol.">
        <title>Complete genome sequences of Methylophaga sp. strain JAM1 and Methylophaga sp. strain JAM7.</title>
        <authorList>
            <person name="Villeneuve C."/>
            <person name="Martineau C."/>
            <person name="Mauffrey F."/>
            <person name="Villemur R."/>
        </authorList>
    </citation>
    <scope>NUCLEOTIDE SEQUENCE [LARGE SCALE GENOMIC DNA]</scope>
    <source>
        <strain evidence="1 2">JAM1</strain>
    </source>
</reference>
<dbReference type="SUPFAM" id="SSF52821">
    <property type="entry name" value="Rhodanese/Cell cycle control phosphatase"/>
    <property type="match status" value="1"/>
</dbReference>
<protein>
    <submittedName>
        <fullName evidence="1">Uncharacterized protein</fullName>
    </submittedName>
</protein>
<evidence type="ECO:0000313" key="2">
    <source>
        <dbReference type="Proteomes" id="UP000009144"/>
    </source>
</evidence>
<dbReference type="InterPro" id="IPR050229">
    <property type="entry name" value="GlpE_sulfurtransferase"/>
</dbReference>
<gene>
    <name evidence="1" type="ordered locus">Q7A_2182</name>
</gene>
<keyword evidence="2" id="KW-1185">Reference proteome</keyword>
<dbReference type="OrthoDB" id="9791096at2"/>
<evidence type="ECO:0000313" key="1">
    <source>
        <dbReference type="EMBL" id="AFI84996.1"/>
    </source>
</evidence>
<dbReference type="EMBL" id="CP003390">
    <property type="protein sequence ID" value="AFI84996.1"/>
    <property type="molecule type" value="Genomic_DNA"/>
</dbReference>
<accession>I1XKS7</accession>
<dbReference type="Gene3D" id="3.40.250.10">
    <property type="entry name" value="Rhodanese-like domain"/>
    <property type="match status" value="1"/>
</dbReference>
<dbReference type="AlphaFoldDB" id="I1XKS7"/>
<dbReference type="InterPro" id="IPR036873">
    <property type="entry name" value="Rhodanese-like_dom_sf"/>
</dbReference>
<dbReference type="PANTHER" id="PTHR43031:SF1">
    <property type="entry name" value="PYRIDINE NUCLEOTIDE-DISULPHIDE OXIDOREDUCTASE"/>
    <property type="match status" value="1"/>
</dbReference>
<dbReference type="SMART" id="SM00450">
    <property type="entry name" value="RHOD"/>
    <property type="match status" value="1"/>
</dbReference>
<dbReference type="PROSITE" id="PS50206">
    <property type="entry name" value="RHODANESE_3"/>
    <property type="match status" value="1"/>
</dbReference>
<dbReference type="RefSeq" id="WP_014707364.1">
    <property type="nucleotide sequence ID" value="NC_017857.3"/>
</dbReference>
<dbReference type="Proteomes" id="UP000009144">
    <property type="component" value="Chromosome"/>
</dbReference>
<sequence>MAKTASDLVQAAKASIQQISVSQSQQMLDDDSIALDVREPEEFAKGHIADARHIPRGMLEFSVETHPDFQDKTRPIVVYCKSGGRSALATATLQQLGFTNVYSMIGGYDAWSAASNDAD</sequence>
<dbReference type="KEGG" id="mej:Q7A_2182"/>
<dbReference type="CDD" id="cd00158">
    <property type="entry name" value="RHOD"/>
    <property type="match status" value="1"/>
</dbReference>
<dbReference type="PATRIC" id="fig|754476.3.peg.2159"/>
<name>I1XKS7_METNJ</name>
<dbReference type="HOGENOM" id="CLU_089574_6_2_6"/>
<dbReference type="STRING" id="754476.Q7A_2182"/>
<dbReference type="PANTHER" id="PTHR43031">
    <property type="entry name" value="FAD-DEPENDENT OXIDOREDUCTASE"/>
    <property type="match status" value="1"/>
</dbReference>
<dbReference type="InterPro" id="IPR001763">
    <property type="entry name" value="Rhodanese-like_dom"/>
</dbReference>
<reference evidence="1 2" key="2">
    <citation type="journal article" date="2013" name="Int. J. Syst. Evol. Microbiol.">
        <title>Methylophaga nitratireducenticrescens sp. nov. and Methylophaga frappieri sp. nov., isolated from the biofilm of the methanol-fed denitrification system treating the seawater at the Montreal Biodome.</title>
        <authorList>
            <person name="Villeneuve C."/>
            <person name="Martineau C."/>
            <person name="Mauffrey F."/>
            <person name="Villemur R."/>
        </authorList>
    </citation>
    <scope>NUCLEOTIDE SEQUENCE [LARGE SCALE GENOMIC DNA]</scope>
    <source>
        <strain evidence="1 2">JAM1</strain>
    </source>
</reference>
<dbReference type="eggNOG" id="COG0607">
    <property type="taxonomic scope" value="Bacteria"/>
</dbReference>